<proteinExistence type="predicted"/>
<dbReference type="InterPro" id="IPR011547">
    <property type="entry name" value="SLC26A/SulP_dom"/>
</dbReference>
<evidence type="ECO:0000313" key="7">
    <source>
        <dbReference type="EMBL" id="MBW8686136.1"/>
    </source>
</evidence>
<dbReference type="Pfam" id="PF00916">
    <property type="entry name" value="Sulfate_transp"/>
    <property type="match status" value="1"/>
</dbReference>
<keyword evidence="3 5" id="KW-1133">Transmembrane helix</keyword>
<keyword evidence="8" id="KW-1185">Reference proteome</keyword>
<reference evidence="7 8" key="1">
    <citation type="submission" date="2021-08" db="EMBL/GenBank/DDBJ databases">
        <title>The genome sequence of Chitinophaga sp. B61.</title>
        <authorList>
            <person name="Zhang X."/>
        </authorList>
    </citation>
    <scope>NUCLEOTIDE SEQUENCE [LARGE SCALE GENOMIC DNA]</scope>
    <source>
        <strain evidence="7 8">B61</strain>
    </source>
</reference>
<keyword evidence="4 5" id="KW-0472">Membrane</keyword>
<dbReference type="Proteomes" id="UP000812961">
    <property type="component" value="Unassembled WGS sequence"/>
</dbReference>
<evidence type="ECO:0000256" key="1">
    <source>
        <dbReference type="ARBA" id="ARBA00004141"/>
    </source>
</evidence>
<feature type="transmembrane region" description="Helical" evidence="5">
    <location>
        <begin position="333"/>
        <end position="351"/>
    </location>
</feature>
<accession>A0ABS7GFG1</accession>
<dbReference type="EMBL" id="JAICCF010000003">
    <property type="protein sequence ID" value="MBW8686136.1"/>
    <property type="molecule type" value="Genomic_DNA"/>
</dbReference>
<evidence type="ECO:0000259" key="6">
    <source>
        <dbReference type="Pfam" id="PF00916"/>
    </source>
</evidence>
<dbReference type="PANTHER" id="PTHR11814">
    <property type="entry name" value="SULFATE TRANSPORTER"/>
    <property type="match status" value="1"/>
</dbReference>
<organism evidence="7 8">
    <name type="scientific">Chitinophaga rhizophila</name>
    <dbReference type="NCBI Taxonomy" id="2866212"/>
    <lineage>
        <taxon>Bacteria</taxon>
        <taxon>Pseudomonadati</taxon>
        <taxon>Bacteroidota</taxon>
        <taxon>Chitinophagia</taxon>
        <taxon>Chitinophagales</taxon>
        <taxon>Chitinophagaceae</taxon>
        <taxon>Chitinophaga</taxon>
    </lineage>
</organism>
<evidence type="ECO:0000313" key="8">
    <source>
        <dbReference type="Proteomes" id="UP000812961"/>
    </source>
</evidence>
<protein>
    <submittedName>
        <fullName evidence="7">SulP family inorganic anion transporter</fullName>
    </submittedName>
</protein>
<evidence type="ECO:0000256" key="5">
    <source>
        <dbReference type="SAM" id="Phobius"/>
    </source>
</evidence>
<evidence type="ECO:0000256" key="3">
    <source>
        <dbReference type="ARBA" id="ARBA00022989"/>
    </source>
</evidence>
<sequence>MSRQSIFSNLKGDLSAGLVVFLIAVPLCLGIALASGAPLFSGMIAGIVGGLIVGSLSGSQLSVSGPAAGLTAVVLTAITKFGVFEVFLLAVVVGGVMQLALGLLKAGIVANYFPSNVIKGMLTAIGIIIILKQLPHAFGYDADAEGDFAFVQVDGNNSFTALFSTLNHIHLGATLITLVSIAIILYWNKIPKVNAIPAPLVAVLTGIGLNTLFIATDSVLAVSSSHLVNLPVANDFNSFVGQFTLPDFSAITNKDVWIVGATIAIVASIETLLNLEATDKLDPMKRHSPPNRELQAQGIGNIISGMLGGLPVTSVIVRSSANINSGARTKLSAISHGALLLVCTAMIPTLLNKIPLATLAAVLLVTGYKLCKISIFKEMFRNGKYQWVPFLVTVVAIVFTDLLIGISLGMAVSVIAILRGNIRSSYFFRKEKYKAGDSIILELAQEVSFLNKASILLTLDHMPENSTVVIDASKTTYIDFDVLETIREFKDVKAVQKNITVILTGFKEQYKLPNTEILSPEHQEKIASGHVHTITGNHEQLLKELQLN</sequence>
<gene>
    <name evidence="7" type="ORF">K1Y79_17485</name>
</gene>
<feature type="transmembrane region" description="Helical" evidence="5">
    <location>
        <begin position="200"/>
        <end position="222"/>
    </location>
</feature>
<dbReference type="RefSeq" id="WP_220251456.1">
    <property type="nucleotide sequence ID" value="NZ_JAICCF010000003.1"/>
</dbReference>
<feature type="transmembrane region" description="Helical" evidence="5">
    <location>
        <begin position="39"/>
        <end position="56"/>
    </location>
</feature>
<dbReference type="InterPro" id="IPR001902">
    <property type="entry name" value="SLC26A/SulP_fam"/>
</dbReference>
<evidence type="ECO:0000256" key="4">
    <source>
        <dbReference type="ARBA" id="ARBA00023136"/>
    </source>
</evidence>
<feature type="transmembrane region" description="Helical" evidence="5">
    <location>
        <begin position="387"/>
        <end position="418"/>
    </location>
</feature>
<name>A0ABS7GFG1_9BACT</name>
<keyword evidence="2 5" id="KW-0812">Transmembrane</keyword>
<feature type="domain" description="SLC26A/SulP transporter" evidence="6">
    <location>
        <begin position="10"/>
        <end position="388"/>
    </location>
</feature>
<feature type="transmembrane region" description="Helical" evidence="5">
    <location>
        <begin position="256"/>
        <end position="277"/>
    </location>
</feature>
<evidence type="ECO:0000256" key="2">
    <source>
        <dbReference type="ARBA" id="ARBA00022692"/>
    </source>
</evidence>
<comment type="subcellular location">
    <subcellularLocation>
        <location evidence="1">Membrane</location>
        <topology evidence="1">Multi-pass membrane protein</topology>
    </subcellularLocation>
</comment>
<feature type="transmembrane region" description="Helical" evidence="5">
    <location>
        <begin position="356"/>
        <end position="375"/>
    </location>
</feature>
<feature type="transmembrane region" description="Helical" evidence="5">
    <location>
        <begin position="87"/>
        <end position="104"/>
    </location>
</feature>
<feature type="transmembrane region" description="Helical" evidence="5">
    <location>
        <begin position="116"/>
        <end position="134"/>
    </location>
</feature>
<feature type="transmembrane region" description="Helical" evidence="5">
    <location>
        <begin position="169"/>
        <end position="188"/>
    </location>
</feature>
<feature type="transmembrane region" description="Helical" evidence="5">
    <location>
        <begin position="12"/>
        <end position="33"/>
    </location>
</feature>
<comment type="caution">
    <text evidence="7">The sequence shown here is derived from an EMBL/GenBank/DDBJ whole genome shotgun (WGS) entry which is preliminary data.</text>
</comment>